<evidence type="ECO:0000313" key="1">
    <source>
        <dbReference type="Proteomes" id="UP000095280"/>
    </source>
</evidence>
<dbReference type="PROSITE" id="PS51257">
    <property type="entry name" value="PROKAR_LIPOPROTEIN"/>
    <property type="match status" value="1"/>
</dbReference>
<keyword evidence="1" id="KW-1185">Reference proteome</keyword>
<organism evidence="1 2">
    <name type="scientific">Macrostomum lignano</name>
    <dbReference type="NCBI Taxonomy" id="282301"/>
    <lineage>
        <taxon>Eukaryota</taxon>
        <taxon>Metazoa</taxon>
        <taxon>Spiralia</taxon>
        <taxon>Lophotrochozoa</taxon>
        <taxon>Platyhelminthes</taxon>
        <taxon>Rhabditophora</taxon>
        <taxon>Macrostomorpha</taxon>
        <taxon>Macrostomida</taxon>
        <taxon>Macrostomidae</taxon>
        <taxon>Macrostomum</taxon>
    </lineage>
</organism>
<reference evidence="2" key="1">
    <citation type="submission" date="2016-11" db="UniProtKB">
        <authorList>
            <consortium name="WormBaseParasite"/>
        </authorList>
    </citation>
    <scope>IDENTIFICATION</scope>
</reference>
<name>A0A1I8GEB4_9PLAT</name>
<proteinExistence type="predicted"/>
<dbReference type="Proteomes" id="UP000095280">
    <property type="component" value="Unplaced"/>
</dbReference>
<dbReference type="AlphaFoldDB" id="A0A1I8GEB4"/>
<sequence length="177" mass="19985">MRLILLIALGLLAGVTISQGASLSCSYDSDCPNRRLCCHTEDNSEPFENRDVGVCAARCSVEETPRHKRHIAVLRGLGIIVPRLARWYRSHGVGSTTSTGLQVITRRGGFNQANNYFDKFLRRYDIESVFPIAHGGRVAIGRDGYRMIVRQRSKDGRPTLELQNDWGKSMIKYRYDP</sequence>
<dbReference type="WBParaSite" id="maker-uti_cns_0001730-snap-gene-0.1-mRNA-1">
    <property type="protein sequence ID" value="maker-uti_cns_0001730-snap-gene-0.1-mRNA-1"/>
    <property type="gene ID" value="maker-uti_cns_0001730-snap-gene-0.1"/>
</dbReference>
<accession>A0A1I8GEB4</accession>
<evidence type="ECO:0000313" key="2">
    <source>
        <dbReference type="WBParaSite" id="maker-uti_cns_0001730-snap-gene-0.1-mRNA-1"/>
    </source>
</evidence>
<protein>
    <submittedName>
        <fullName evidence="2">Toxin</fullName>
    </submittedName>
</protein>